<comment type="caution">
    <text evidence="2">The sequence shown here is derived from an EMBL/GenBank/DDBJ whole genome shotgun (WGS) entry which is preliminary data.</text>
</comment>
<feature type="domain" description="CMP/dCMP-type deaminase" evidence="1">
    <location>
        <begin position="2"/>
        <end position="118"/>
    </location>
</feature>
<dbReference type="SUPFAM" id="SSF53927">
    <property type="entry name" value="Cytidine deaminase-like"/>
    <property type="match status" value="1"/>
</dbReference>
<dbReference type="Gene3D" id="3.40.140.10">
    <property type="entry name" value="Cytidine Deaminase, domain 2"/>
    <property type="match status" value="1"/>
</dbReference>
<evidence type="ECO:0000313" key="2">
    <source>
        <dbReference type="EMBL" id="GIJ52490.1"/>
    </source>
</evidence>
<dbReference type="EMBL" id="BOPG01000001">
    <property type="protein sequence ID" value="GIJ52490.1"/>
    <property type="molecule type" value="Genomic_DNA"/>
</dbReference>
<gene>
    <name evidence="2" type="ORF">Vau01_000060</name>
</gene>
<reference evidence="2" key="1">
    <citation type="submission" date="2021-01" db="EMBL/GenBank/DDBJ databases">
        <title>Whole genome shotgun sequence of Virgisporangium aurantiacum NBRC 16421.</title>
        <authorList>
            <person name="Komaki H."/>
            <person name="Tamura T."/>
        </authorList>
    </citation>
    <scope>NUCLEOTIDE SEQUENCE</scope>
    <source>
        <strain evidence="2">NBRC 16421</strain>
    </source>
</reference>
<evidence type="ECO:0000259" key="1">
    <source>
        <dbReference type="PROSITE" id="PS51747"/>
    </source>
</evidence>
<proteinExistence type="predicted"/>
<dbReference type="Pfam" id="PF00383">
    <property type="entry name" value="dCMP_cyt_deam_1"/>
    <property type="match status" value="1"/>
</dbReference>
<sequence>MKTDEEWLRTAIEHSRHCLPSYAAYSVGAIIVSSAGVELARGYSRETEATAHAEEAALARVTLNDLADATLYSSLEPCGVRTSRPVPCARLIAETAIGRVVFAMREPPTLAPGGGAGMLRAAGVEVVEMNELSDAVRAVNAHLFGDVRR</sequence>
<dbReference type="AlphaFoldDB" id="A0A8J3YZF2"/>
<name>A0A8J3YZF2_9ACTN</name>
<keyword evidence="3" id="KW-1185">Reference proteome</keyword>
<dbReference type="GO" id="GO:0008835">
    <property type="term" value="F:diaminohydroxyphosphoribosylaminopyrimidine deaminase activity"/>
    <property type="evidence" value="ECO:0007669"/>
    <property type="project" value="TreeGrafter"/>
</dbReference>
<dbReference type="InterPro" id="IPR016193">
    <property type="entry name" value="Cytidine_deaminase-like"/>
</dbReference>
<organism evidence="2 3">
    <name type="scientific">Virgisporangium aurantiacum</name>
    <dbReference type="NCBI Taxonomy" id="175570"/>
    <lineage>
        <taxon>Bacteria</taxon>
        <taxon>Bacillati</taxon>
        <taxon>Actinomycetota</taxon>
        <taxon>Actinomycetes</taxon>
        <taxon>Micromonosporales</taxon>
        <taxon>Micromonosporaceae</taxon>
        <taxon>Virgisporangium</taxon>
    </lineage>
</organism>
<dbReference type="PANTHER" id="PTHR11079:SF162">
    <property type="entry name" value="RIBOFLAVIN BIOSYNTHESIS PROTEIN PYRD, CHLOROPLASTIC"/>
    <property type="match status" value="1"/>
</dbReference>
<dbReference type="RefSeq" id="WP_203985448.1">
    <property type="nucleotide sequence ID" value="NZ_BOPG01000001.1"/>
</dbReference>
<dbReference type="PANTHER" id="PTHR11079">
    <property type="entry name" value="CYTOSINE DEAMINASE FAMILY MEMBER"/>
    <property type="match status" value="1"/>
</dbReference>
<protein>
    <recommendedName>
        <fullName evidence="1">CMP/dCMP-type deaminase domain-containing protein</fullName>
    </recommendedName>
</protein>
<accession>A0A8J3YZF2</accession>
<evidence type="ECO:0000313" key="3">
    <source>
        <dbReference type="Proteomes" id="UP000612585"/>
    </source>
</evidence>
<dbReference type="Proteomes" id="UP000612585">
    <property type="component" value="Unassembled WGS sequence"/>
</dbReference>
<dbReference type="InterPro" id="IPR002125">
    <property type="entry name" value="CMP_dCMP_dom"/>
</dbReference>
<dbReference type="PROSITE" id="PS51747">
    <property type="entry name" value="CYT_DCMP_DEAMINASES_2"/>
    <property type="match status" value="1"/>
</dbReference>